<dbReference type="Proteomes" id="UP000076761">
    <property type="component" value="Unassembled WGS sequence"/>
</dbReference>
<evidence type="ECO:0000313" key="3">
    <source>
        <dbReference type="Proteomes" id="UP000076761"/>
    </source>
</evidence>
<protein>
    <recommendedName>
        <fullName evidence="1">Protein argonaute N-terminal domain-containing protein</fullName>
    </recommendedName>
</protein>
<organism evidence="2 3">
    <name type="scientific">Neolentinus lepideus HHB14362 ss-1</name>
    <dbReference type="NCBI Taxonomy" id="1314782"/>
    <lineage>
        <taxon>Eukaryota</taxon>
        <taxon>Fungi</taxon>
        <taxon>Dikarya</taxon>
        <taxon>Basidiomycota</taxon>
        <taxon>Agaricomycotina</taxon>
        <taxon>Agaricomycetes</taxon>
        <taxon>Gloeophyllales</taxon>
        <taxon>Gloeophyllaceae</taxon>
        <taxon>Neolentinus</taxon>
    </lineage>
</organism>
<dbReference type="InterPro" id="IPR032474">
    <property type="entry name" value="Argonaute_N"/>
</dbReference>
<dbReference type="InParanoid" id="A0A165PB06"/>
<gene>
    <name evidence="2" type="ORF">NEOLEDRAFT_1140308</name>
</gene>
<proteinExistence type="predicted"/>
<feature type="domain" description="Protein argonaute N-terminal" evidence="1">
    <location>
        <begin position="13"/>
        <end position="81"/>
    </location>
</feature>
<keyword evidence="3" id="KW-1185">Reference proteome</keyword>
<dbReference type="EMBL" id="KV425615">
    <property type="protein sequence ID" value="KZT20778.1"/>
    <property type="molecule type" value="Genomic_DNA"/>
</dbReference>
<dbReference type="Pfam" id="PF16486">
    <property type="entry name" value="ArgoN"/>
    <property type="match status" value="1"/>
</dbReference>
<dbReference type="AlphaFoldDB" id="A0A165PB06"/>
<reference evidence="2 3" key="1">
    <citation type="journal article" date="2016" name="Mol. Biol. Evol.">
        <title>Comparative Genomics of Early-Diverging Mushroom-Forming Fungi Provides Insights into the Origins of Lignocellulose Decay Capabilities.</title>
        <authorList>
            <person name="Nagy L.G."/>
            <person name="Riley R."/>
            <person name="Tritt A."/>
            <person name="Adam C."/>
            <person name="Daum C."/>
            <person name="Floudas D."/>
            <person name="Sun H."/>
            <person name="Yadav J.S."/>
            <person name="Pangilinan J."/>
            <person name="Larsson K.H."/>
            <person name="Matsuura K."/>
            <person name="Barry K."/>
            <person name="Labutti K."/>
            <person name="Kuo R."/>
            <person name="Ohm R.A."/>
            <person name="Bhattacharya S.S."/>
            <person name="Shirouzu T."/>
            <person name="Yoshinaga Y."/>
            <person name="Martin F.M."/>
            <person name="Grigoriev I.V."/>
            <person name="Hibbett D.S."/>
        </authorList>
    </citation>
    <scope>NUCLEOTIDE SEQUENCE [LARGE SCALE GENOMIC DNA]</scope>
    <source>
        <strain evidence="2 3">HHB14362 ss-1</strain>
    </source>
</reference>
<name>A0A165PB06_9AGAM</name>
<evidence type="ECO:0000259" key="1">
    <source>
        <dbReference type="Pfam" id="PF16486"/>
    </source>
</evidence>
<sequence length="81" mass="9038">MSARPPPVGRAGRKVSVTANTFSLSWRDDAEGFYHYDAIEVIGATKPPSRKKAYEIVTRTQTDNPHIFTARAGFDGNKNLW</sequence>
<accession>A0A165PB06</accession>
<evidence type="ECO:0000313" key="2">
    <source>
        <dbReference type="EMBL" id="KZT20778.1"/>
    </source>
</evidence>